<evidence type="ECO:0000256" key="4">
    <source>
        <dbReference type="PROSITE-ProRule" id="PRU00449"/>
    </source>
</evidence>
<dbReference type="PROSITE" id="PS51039">
    <property type="entry name" value="ZF_AN1"/>
    <property type="match status" value="1"/>
</dbReference>
<dbReference type="SUPFAM" id="SSF118310">
    <property type="entry name" value="AN1-like Zinc finger"/>
    <property type="match status" value="1"/>
</dbReference>
<keyword evidence="1" id="KW-0479">Metal-binding</keyword>
<evidence type="ECO:0000259" key="6">
    <source>
        <dbReference type="PROSITE" id="PS51039"/>
    </source>
</evidence>
<evidence type="ECO:0000256" key="5">
    <source>
        <dbReference type="SAM" id="MobiDB-lite"/>
    </source>
</evidence>
<accession>A0A9W8B203</accession>
<evidence type="ECO:0000313" key="8">
    <source>
        <dbReference type="Proteomes" id="UP001151582"/>
    </source>
</evidence>
<dbReference type="AlphaFoldDB" id="A0A9W8B203"/>
<protein>
    <recommendedName>
        <fullName evidence="6">AN1-type domain-containing protein</fullName>
    </recommendedName>
</protein>
<feature type="compositionally biased region" description="Low complexity" evidence="5">
    <location>
        <begin position="119"/>
        <end position="128"/>
    </location>
</feature>
<dbReference type="OrthoDB" id="431929at2759"/>
<dbReference type="PANTHER" id="PTHR14677:SF40">
    <property type="entry name" value="CDC48-ASSOCIATED UBIQUITIN-LIKE_ZINC FINGER PROTEIN 1"/>
    <property type="match status" value="1"/>
</dbReference>
<dbReference type="InterPro" id="IPR035896">
    <property type="entry name" value="AN1-like_Znf"/>
</dbReference>
<dbReference type="Pfam" id="PF01428">
    <property type="entry name" value="zf-AN1"/>
    <property type="match status" value="1"/>
</dbReference>
<evidence type="ECO:0000256" key="2">
    <source>
        <dbReference type="ARBA" id="ARBA00022771"/>
    </source>
</evidence>
<keyword evidence="3" id="KW-0862">Zinc</keyword>
<dbReference type="GO" id="GO:0005737">
    <property type="term" value="C:cytoplasm"/>
    <property type="evidence" value="ECO:0007669"/>
    <property type="project" value="TreeGrafter"/>
</dbReference>
<gene>
    <name evidence="7" type="ORF">H4R34_002763</name>
</gene>
<proteinExistence type="predicted"/>
<sequence>VEAHIANNCADPGTSVTRPAYKKGCGVASCKAKVVVTAECPKCQSSFCLKHRFESDHQCPGPPPRPTTSLPRFGGRALFSRSPLTPQPPAHGRHASVKVGEISATGPIYIDSSSDDDLSAPASAIVLD</sequence>
<dbReference type="EMBL" id="JANBQB010000210">
    <property type="protein sequence ID" value="KAJ1979620.1"/>
    <property type="molecule type" value="Genomic_DNA"/>
</dbReference>
<dbReference type="InterPro" id="IPR000058">
    <property type="entry name" value="Znf_AN1"/>
</dbReference>
<dbReference type="PANTHER" id="PTHR14677">
    <property type="entry name" value="ARSENITE INDUCUBLE RNA ASSOCIATED PROTEIN AIP-1-RELATED"/>
    <property type="match status" value="1"/>
</dbReference>
<dbReference type="Gene3D" id="4.10.1110.10">
    <property type="entry name" value="AN1-like Zinc finger"/>
    <property type="match status" value="1"/>
</dbReference>
<keyword evidence="8" id="KW-1185">Reference proteome</keyword>
<dbReference type="GO" id="GO:0008270">
    <property type="term" value="F:zinc ion binding"/>
    <property type="evidence" value="ECO:0007669"/>
    <property type="project" value="UniProtKB-KW"/>
</dbReference>
<feature type="region of interest" description="Disordered" evidence="5">
    <location>
        <begin position="55"/>
        <end position="128"/>
    </location>
</feature>
<dbReference type="Proteomes" id="UP001151582">
    <property type="component" value="Unassembled WGS sequence"/>
</dbReference>
<evidence type="ECO:0000256" key="1">
    <source>
        <dbReference type="ARBA" id="ARBA00022723"/>
    </source>
</evidence>
<reference evidence="7" key="1">
    <citation type="submission" date="2022-07" db="EMBL/GenBank/DDBJ databases">
        <title>Phylogenomic reconstructions and comparative analyses of Kickxellomycotina fungi.</title>
        <authorList>
            <person name="Reynolds N.K."/>
            <person name="Stajich J.E."/>
            <person name="Barry K."/>
            <person name="Grigoriev I.V."/>
            <person name="Crous P."/>
            <person name="Smith M.E."/>
        </authorList>
    </citation>
    <scope>NUCLEOTIDE SEQUENCE</scope>
    <source>
        <strain evidence="7">RSA 567</strain>
    </source>
</reference>
<organism evidence="7 8">
    <name type="scientific">Dimargaris verticillata</name>
    <dbReference type="NCBI Taxonomy" id="2761393"/>
    <lineage>
        <taxon>Eukaryota</taxon>
        <taxon>Fungi</taxon>
        <taxon>Fungi incertae sedis</taxon>
        <taxon>Zoopagomycota</taxon>
        <taxon>Kickxellomycotina</taxon>
        <taxon>Dimargaritomycetes</taxon>
        <taxon>Dimargaritales</taxon>
        <taxon>Dimargaritaceae</taxon>
        <taxon>Dimargaris</taxon>
    </lineage>
</organism>
<dbReference type="SMART" id="SM00154">
    <property type="entry name" value="ZnF_AN1"/>
    <property type="match status" value="1"/>
</dbReference>
<feature type="domain" description="AN1-type" evidence="6">
    <location>
        <begin position="19"/>
        <end position="67"/>
    </location>
</feature>
<evidence type="ECO:0000313" key="7">
    <source>
        <dbReference type="EMBL" id="KAJ1979620.1"/>
    </source>
</evidence>
<comment type="caution">
    <text evidence="7">The sequence shown here is derived from an EMBL/GenBank/DDBJ whole genome shotgun (WGS) entry which is preliminary data.</text>
</comment>
<name>A0A9W8B203_9FUNG</name>
<keyword evidence="2 4" id="KW-0863">Zinc-finger</keyword>
<evidence type="ECO:0000256" key="3">
    <source>
        <dbReference type="ARBA" id="ARBA00022833"/>
    </source>
</evidence>
<feature type="non-terminal residue" evidence="7">
    <location>
        <position position="1"/>
    </location>
</feature>